<accession>A0A4P8IR04</accession>
<dbReference type="AlphaFoldDB" id="A0A4P8IR04"/>
<dbReference type="EMBL" id="CP040077">
    <property type="protein sequence ID" value="QCP49573.1"/>
    <property type="molecule type" value="Genomic_DNA"/>
</dbReference>
<evidence type="ECO:0008006" key="5">
    <source>
        <dbReference type="Google" id="ProtNLM"/>
    </source>
</evidence>
<keyword evidence="2" id="KW-0732">Signal</keyword>
<dbReference type="OrthoDB" id="9114304at2"/>
<feature type="region of interest" description="Disordered" evidence="1">
    <location>
        <begin position="26"/>
        <end position="102"/>
    </location>
</feature>
<protein>
    <recommendedName>
        <fullName evidence="5">Proteophosphoglycan ppg4</fullName>
    </recommendedName>
</protein>
<sequence length="102" mass="9809">MMKTSSTLIAAVAALALSGGAYAQNNTLATPTTKSPVAAPTPANATSGYGTPGATNSDNGMGAGSPNSGQQNSTNNSATPGAAAFGTNNTLATPTTKSPTNY</sequence>
<feature type="chain" id="PRO_5020658538" description="Proteophosphoglycan ppg4" evidence="2">
    <location>
        <begin position="24"/>
        <end position="102"/>
    </location>
</feature>
<proteinExistence type="predicted"/>
<evidence type="ECO:0000256" key="2">
    <source>
        <dbReference type="SAM" id="SignalP"/>
    </source>
</evidence>
<feature type="compositionally biased region" description="Polar residues" evidence="1">
    <location>
        <begin position="26"/>
        <end position="35"/>
    </location>
</feature>
<feature type="compositionally biased region" description="Polar residues" evidence="1">
    <location>
        <begin position="43"/>
        <end position="79"/>
    </location>
</feature>
<feature type="signal peptide" evidence="2">
    <location>
        <begin position="1"/>
        <end position="23"/>
    </location>
</feature>
<keyword evidence="4" id="KW-1185">Reference proteome</keyword>
<reference evidence="3 4" key="1">
    <citation type="submission" date="2019-05" db="EMBL/GenBank/DDBJ databases">
        <title>Burkholderia sp. DHOD12, isolated from subtropical forest soil.</title>
        <authorList>
            <person name="Gao Z.-H."/>
            <person name="Qiu L.-H."/>
        </authorList>
    </citation>
    <scope>NUCLEOTIDE SEQUENCE [LARGE SCALE GENOMIC DNA]</scope>
    <source>
        <strain evidence="3 4">DHOD12</strain>
    </source>
</reference>
<evidence type="ECO:0000313" key="4">
    <source>
        <dbReference type="Proteomes" id="UP000298656"/>
    </source>
</evidence>
<evidence type="ECO:0000256" key="1">
    <source>
        <dbReference type="SAM" id="MobiDB-lite"/>
    </source>
</evidence>
<name>A0A4P8IR04_9BURK</name>
<dbReference type="RefSeq" id="WP_137332398.1">
    <property type="nucleotide sequence ID" value="NZ_CP040077.1"/>
</dbReference>
<feature type="compositionally biased region" description="Polar residues" evidence="1">
    <location>
        <begin position="86"/>
        <end position="102"/>
    </location>
</feature>
<evidence type="ECO:0000313" key="3">
    <source>
        <dbReference type="EMBL" id="QCP49573.1"/>
    </source>
</evidence>
<dbReference type="KEGG" id="tvl:FAZ95_10555"/>
<organism evidence="3 4">
    <name type="scientific">Trinickia violacea</name>
    <dbReference type="NCBI Taxonomy" id="2571746"/>
    <lineage>
        <taxon>Bacteria</taxon>
        <taxon>Pseudomonadati</taxon>
        <taxon>Pseudomonadota</taxon>
        <taxon>Betaproteobacteria</taxon>
        <taxon>Burkholderiales</taxon>
        <taxon>Burkholderiaceae</taxon>
        <taxon>Trinickia</taxon>
    </lineage>
</organism>
<dbReference type="Proteomes" id="UP000298656">
    <property type="component" value="Chromosome 1"/>
</dbReference>
<gene>
    <name evidence="3" type="ORF">FAZ95_10555</name>
</gene>